<dbReference type="RefSeq" id="WP_374829614.1">
    <property type="nucleotide sequence ID" value="NZ_JBHEEZ010000001.1"/>
</dbReference>
<dbReference type="InterPro" id="IPR036969">
    <property type="entry name" value="Citrate_synthase_sf"/>
</dbReference>
<dbReference type="Proteomes" id="UP001596042">
    <property type="component" value="Unassembled WGS sequence"/>
</dbReference>
<evidence type="ECO:0000256" key="2">
    <source>
        <dbReference type="ARBA" id="ARBA00012972"/>
    </source>
</evidence>
<dbReference type="Pfam" id="PF00285">
    <property type="entry name" value="Citrate_synt"/>
    <property type="match status" value="1"/>
</dbReference>
<dbReference type="EMBL" id="JBHSEL010000053">
    <property type="protein sequence ID" value="MFC4625174.1"/>
    <property type="molecule type" value="Genomic_DNA"/>
</dbReference>
<reference evidence="4" key="1">
    <citation type="journal article" date="2019" name="Int. J. Syst. Evol. Microbiol.">
        <title>The Global Catalogue of Microorganisms (GCM) 10K type strain sequencing project: providing services to taxonomists for standard genome sequencing and annotation.</title>
        <authorList>
            <consortium name="The Broad Institute Genomics Platform"/>
            <consortium name="The Broad Institute Genome Sequencing Center for Infectious Disease"/>
            <person name="Wu L."/>
            <person name="Ma J."/>
        </authorList>
    </citation>
    <scope>NUCLEOTIDE SEQUENCE [LARGE SCALE GENOMIC DNA]</scope>
    <source>
        <strain evidence="4">CGMCC 1.15731</strain>
    </source>
</reference>
<evidence type="ECO:0000313" key="4">
    <source>
        <dbReference type="Proteomes" id="UP001596042"/>
    </source>
</evidence>
<proteinExistence type="predicted"/>
<evidence type="ECO:0000256" key="1">
    <source>
        <dbReference type="ARBA" id="ARBA00004751"/>
    </source>
</evidence>
<protein>
    <recommendedName>
        <fullName evidence="2">citrate synthase (unknown stereospecificity)</fullName>
        <ecNumber evidence="2">2.3.3.16</ecNumber>
    </recommendedName>
</protein>
<dbReference type="InterPro" id="IPR016142">
    <property type="entry name" value="Citrate_synth-like_lrg_a-sub"/>
</dbReference>
<dbReference type="Gene3D" id="1.10.230.10">
    <property type="entry name" value="Cytochrome P450-Terp, domain 2"/>
    <property type="match status" value="1"/>
</dbReference>
<dbReference type="EC" id="2.3.3.16" evidence="2"/>
<keyword evidence="4" id="KW-1185">Reference proteome</keyword>
<dbReference type="InterPro" id="IPR002020">
    <property type="entry name" value="Citrate_synthase"/>
</dbReference>
<accession>A0ABV9H762</accession>
<organism evidence="3 4">
    <name type="scientific">Daeguia caeni</name>
    <dbReference type="NCBI Taxonomy" id="439612"/>
    <lineage>
        <taxon>Bacteria</taxon>
        <taxon>Pseudomonadati</taxon>
        <taxon>Pseudomonadota</taxon>
        <taxon>Alphaproteobacteria</taxon>
        <taxon>Hyphomicrobiales</taxon>
        <taxon>Brucellaceae</taxon>
        <taxon>Daeguia</taxon>
    </lineage>
</organism>
<gene>
    <name evidence="3" type="ORF">ACFO1V_08065</name>
</gene>
<sequence length="351" mass="39387">MIKHSGIINSETIFSRIGKKEINFNLFGRSVTEMLDRPRIERALHLYWNGLFDDMPSGEALQKALGWARVQVYQYVQEIEECFQDLSDAEFLRALIARLPDGDTLEAALQLVAAPAVFIPFIHHLRKGTGCGTTICPHADVCHDVDTLRMYYGMMPDEDTLKAYSLYLQAMADCSFSPAARAARIVAATGAGYVSSVVSAFSAFKGMTVENEKSEILMTLDAIYFPDRVEGWIKRAVNENDLHGILEKGTAKTDWQIEILKQALEMLARNPDENTPDRAPLVEAIETATRKLCPKDAEGNMLKPSVAFYQEILLEKLGFEPCSYINLKALNQVVEWIAHARDEYLITNTQV</sequence>
<dbReference type="Gene3D" id="1.10.580.10">
    <property type="entry name" value="Citrate Synthase, domain 1"/>
    <property type="match status" value="1"/>
</dbReference>
<comment type="caution">
    <text evidence="3">The sequence shown here is derived from an EMBL/GenBank/DDBJ whole genome shotgun (WGS) entry which is preliminary data.</text>
</comment>
<dbReference type="SUPFAM" id="SSF48256">
    <property type="entry name" value="Citrate synthase"/>
    <property type="match status" value="1"/>
</dbReference>
<comment type="pathway">
    <text evidence="1">Carbohydrate metabolism; tricarboxylic acid cycle; isocitrate from oxaloacetate: step 1/2.</text>
</comment>
<evidence type="ECO:0000313" key="3">
    <source>
        <dbReference type="EMBL" id="MFC4625174.1"/>
    </source>
</evidence>
<name>A0ABV9H762_9HYPH</name>
<dbReference type="InterPro" id="IPR016143">
    <property type="entry name" value="Citrate_synth-like_sm_a-sub"/>
</dbReference>